<protein>
    <submittedName>
        <fullName evidence="1">Uncharacterized protein</fullName>
    </submittedName>
</protein>
<name>A0A132EID6_9BURK</name>
<reference evidence="1" key="1">
    <citation type="submission" date="2015-11" db="EMBL/GenBank/DDBJ databases">
        <title>Expanding the genomic diversity of Burkholderia species for the development of highly accurate diagnostics.</title>
        <authorList>
            <person name="Sahl J."/>
            <person name="Keim P."/>
            <person name="Wagner D."/>
        </authorList>
    </citation>
    <scope>NUCLEOTIDE SEQUENCE [LARGE SCALE GENOMIC DNA]</scope>
    <source>
        <strain evidence="1">MSMB368WGS</strain>
    </source>
</reference>
<dbReference type="EMBL" id="LPJR01000029">
    <property type="protein sequence ID" value="KWF29878.1"/>
    <property type="molecule type" value="Genomic_DNA"/>
</dbReference>
<accession>A0A132EID6</accession>
<dbReference type="RefSeq" id="WP_060241813.1">
    <property type="nucleotide sequence ID" value="NZ_LPJR01000029.1"/>
</dbReference>
<proteinExistence type="predicted"/>
<dbReference type="AlphaFoldDB" id="A0A132EID6"/>
<evidence type="ECO:0000313" key="1">
    <source>
        <dbReference type="EMBL" id="KWF29878.1"/>
    </source>
</evidence>
<sequence length="207" mass="22809">MTHDDIMATAGLYSEVDHAGYVRFTEDDLVNFAQALLAAPAEAREPIGTHDLSTSAGGRAYVAEFFAKRLRRHDFGSYIAERLAADFACALAAYLRDHERTPADAHKPPAVGFRTRVPGFDWVPWLTDDQETIRKALEDARSIGSDACELYAEPPAARVGSLTDDQINTITSKWAARWSASGAWTTRRCIDNALREARSLLNGADHD</sequence>
<gene>
    <name evidence="1" type="ORF">WT56_15955</name>
</gene>
<organism evidence="1">
    <name type="scientific">Burkholderia pseudomultivorans</name>
    <dbReference type="NCBI Taxonomy" id="1207504"/>
    <lineage>
        <taxon>Bacteria</taxon>
        <taxon>Pseudomonadati</taxon>
        <taxon>Pseudomonadota</taxon>
        <taxon>Betaproteobacteria</taxon>
        <taxon>Burkholderiales</taxon>
        <taxon>Burkholderiaceae</taxon>
        <taxon>Burkholderia</taxon>
        <taxon>Burkholderia cepacia complex</taxon>
    </lineage>
</organism>
<comment type="caution">
    <text evidence="1">The sequence shown here is derived from an EMBL/GenBank/DDBJ whole genome shotgun (WGS) entry which is preliminary data.</text>
</comment>
<dbReference type="Proteomes" id="UP000062912">
    <property type="component" value="Unassembled WGS sequence"/>
</dbReference>